<dbReference type="PANTHER" id="PTHR43591:SF24">
    <property type="entry name" value="2-METHOXY-6-POLYPRENYL-1,4-BENZOQUINOL METHYLASE, MITOCHONDRIAL"/>
    <property type="match status" value="1"/>
</dbReference>
<keyword evidence="3" id="KW-0489">Methyltransferase</keyword>
<keyword evidence="3" id="KW-0808">Transferase</keyword>
<evidence type="ECO:0000256" key="1">
    <source>
        <dbReference type="SAM" id="MobiDB-lite"/>
    </source>
</evidence>
<dbReference type="SUPFAM" id="SSF53335">
    <property type="entry name" value="S-adenosyl-L-methionine-dependent methyltransferases"/>
    <property type="match status" value="1"/>
</dbReference>
<proteinExistence type="predicted"/>
<dbReference type="CDD" id="cd02440">
    <property type="entry name" value="AdoMet_MTases"/>
    <property type="match status" value="1"/>
</dbReference>
<dbReference type="Gene3D" id="3.40.50.150">
    <property type="entry name" value="Vaccinia Virus protein VP39"/>
    <property type="match status" value="1"/>
</dbReference>
<gene>
    <name evidence="3" type="ORF">ACFQSB_11915</name>
</gene>
<name>A0ABW2P437_9ACTN</name>
<evidence type="ECO:0000259" key="2">
    <source>
        <dbReference type="Pfam" id="PF13649"/>
    </source>
</evidence>
<dbReference type="PANTHER" id="PTHR43591">
    <property type="entry name" value="METHYLTRANSFERASE"/>
    <property type="match status" value="1"/>
</dbReference>
<feature type="region of interest" description="Disordered" evidence="1">
    <location>
        <begin position="1"/>
        <end position="30"/>
    </location>
</feature>
<evidence type="ECO:0000313" key="4">
    <source>
        <dbReference type="Proteomes" id="UP001596496"/>
    </source>
</evidence>
<organism evidence="3 4">
    <name type="scientific">Sphaerisporangium rhizosphaerae</name>
    <dbReference type="NCBI Taxonomy" id="2269375"/>
    <lineage>
        <taxon>Bacteria</taxon>
        <taxon>Bacillati</taxon>
        <taxon>Actinomycetota</taxon>
        <taxon>Actinomycetes</taxon>
        <taxon>Streptosporangiales</taxon>
        <taxon>Streptosporangiaceae</taxon>
        <taxon>Sphaerisporangium</taxon>
    </lineage>
</organism>
<dbReference type="Proteomes" id="UP001596496">
    <property type="component" value="Unassembled WGS sequence"/>
</dbReference>
<dbReference type="InterPro" id="IPR041698">
    <property type="entry name" value="Methyltransf_25"/>
</dbReference>
<dbReference type="GO" id="GO:0032259">
    <property type="term" value="P:methylation"/>
    <property type="evidence" value="ECO:0007669"/>
    <property type="project" value="UniProtKB-KW"/>
</dbReference>
<evidence type="ECO:0000313" key="3">
    <source>
        <dbReference type="EMBL" id="MFC7382915.1"/>
    </source>
</evidence>
<protein>
    <submittedName>
        <fullName evidence="3">Methyltransferase</fullName>
    </submittedName>
</protein>
<accession>A0ABW2P437</accession>
<comment type="caution">
    <text evidence="3">The sequence shown here is derived from an EMBL/GenBank/DDBJ whole genome shotgun (WGS) entry which is preliminary data.</text>
</comment>
<dbReference type="GO" id="GO:0008168">
    <property type="term" value="F:methyltransferase activity"/>
    <property type="evidence" value="ECO:0007669"/>
    <property type="project" value="UniProtKB-KW"/>
</dbReference>
<sequence length="295" mass="32212">MMSHSQHHDHLDHEDQRDRHDHDGEGHAHHDEAGLADLLDLDAVVLGAYLEKVTEWAGRHAPDAPRTIVDVGAGTGTGGLAFARRFATAEVVAVDRSPLMLGRLQATARERGLADRLRVVQADLDLAWPSVGGVDLAWASSSLHEVADPHRVLTDLHAALNPGGLLVVVEMDGPPRFLPDDIGFGRPGLESRCHEAMARAGWNAHPDWRPYLERAGFQIAAEHRFGIEVTPAPPETGRYAHAYLSHIRRGLDGRLPADDLDALDRLLAQDDPGALLHRGDLTVRGTRTAWAARRP</sequence>
<feature type="domain" description="Methyltransferase" evidence="2">
    <location>
        <begin position="68"/>
        <end position="164"/>
    </location>
</feature>
<dbReference type="RefSeq" id="WP_380826280.1">
    <property type="nucleotide sequence ID" value="NZ_JBHTCG010000006.1"/>
</dbReference>
<dbReference type="InterPro" id="IPR029063">
    <property type="entry name" value="SAM-dependent_MTases_sf"/>
</dbReference>
<reference evidence="4" key="1">
    <citation type="journal article" date="2019" name="Int. J. Syst. Evol. Microbiol.">
        <title>The Global Catalogue of Microorganisms (GCM) 10K type strain sequencing project: providing services to taxonomists for standard genome sequencing and annotation.</title>
        <authorList>
            <consortium name="The Broad Institute Genomics Platform"/>
            <consortium name="The Broad Institute Genome Sequencing Center for Infectious Disease"/>
            <person name="Wu L."/>
            <person name="Ma J."/>
        </authorList>
    </citation>
    <scope>NUCLEOTIDE SEQUENCE [LARGE SCALE GENOMIC DNA]</scope>
    <source>
        <strain evidence="4">CECT 7649</strain>
    </source>
</reference>
<dbReference type="Pfam" id="PF13649">
    <property type="entry name" value="Methyltransf_25"/>
    <property type="match status" value="1"/>
</dbReference>
<keyword evidence="4" id="KW-1185">Reference proteome</keyword>
<dbReference type="EMBL" id="JBHTCG010000006">
    <property type="protein sequence ID" value="MFC7382915.1"/>
    <property type="molecule type" value="Genomic_DNA"/>
</dbReference>